<feature type="region of interest" description="Disordered" evidence="1">
    <location>
        <begin position="29"/>
        <end position="51"/>
    </location>
</feature>
<gene>
    <name evidence="2" type="ORF">Q3404_01060</name>
</gene>
<reference evidence="2" key="1">
    <citation type="submission" date="2023-07" db="EMBL/GenBank/DDBJ databases">
        <title>The extreme plant-growth-promoting properties of Pantoea phytobeneficialis PF55 revealed by functional and genomic analysis.</title>
        <authorList>
            <person name="Nascimento F.X."/>
            <person name="Marcio R.J."/>
        </authorList>
    </citation>
    <scope>NUCLEOTIDE SEQUENCE</scope>
    <source>
        <strain evidence="2">PF55</strain>
    </source>
</reference>
<accession>A0ABT8XNX4</accession>
<dbReference type="EMBL" id="JAUOOM010000001">
    <property type="protein sequence ID" value="MDO6405151.1"/>
    <property type="molecule type" value="Genomic_DNA"/>
</dbReference>
<evidence type="ECO:0000256" key="1">
    <source>
        <dbReference type="SAM" id="MobiDB-lite"/>
    </source>
</evidence>
<sequence length="51" mass="5753">MEKAKTPQDKWQQWLSFSAFTLAGVALEGSLPPTQPQLQQAPKAKKWRAMP</sequence>
<comment type="caution">
    <text evidence="2">The sequence shown here is derived from an EMBL/GenBank/DDBJ whole genome shotgun (WGS) entry which is preliminary data.</text>
</comment>
<keyword evidence="3" id="KW-1185">Reference proteome</keyword>
<organism evidence="2 3">
    <name type="scientific">Pantoea phytobeneficialis</name>
    <dbReference type="NCBI Taxonomy" id="2052056"/>
    <lineage>
        <taxon>Bacteria</taxon>
        <taxon>Pseudomonadati</taxon>
        <taxon>Pseudomonadota</taxon>
        <taxon>Gammaproteobacteria</taxon>
        <taxon>Enterobacterales</taxon>
        <taxon>Erwiniaceae</taxon>
        <taxon>Pantoea</taxon>
    </lineage>
</organism>
<dbReference type="RefSeq" id="WP_208723933.1">
    <property type="nucleotide sequence ID" value="NZ_CP024636.1"/>
</dbReference>
<evidence type="ECO:0000313" key="3">
    <source>
        <dbReference type="Proteomes" id="UP001171299"/>
    </source>
</evidence>
<evidence type="ECO:0000313" key="2">
    <source>
        <dbReference type="EMBL" id="MDO6405151.1"/>
    </source>
</evidence>
<protein>
    <submittedName>
        <fullName evidence="2">Uncharacterized protein</fullName>
    </submittedName>
</protein>
<dbReference type="Proteomes" id="UP001171299">
    <property type="component" value="Unassembled WGS sequence"/>
</dbReference>
<name>A0ABT8XNX4_9GAMM</name>
<proteinExistence type="predicted"/>